<dbReference type="OrthoDB" id="9773927at2"/>
<name>A0A370GQL4_9BACI</name>
<evidence type="ECO:0000313" key="2">
    <source>
        <dbReference type="Proteomes" id="UP000255326"/>
    </source>
</evidence>
<sequence length="392" mass="46776">MIHNFKPDYSRLPRELNLLLDILKMKDDQKINQESLLNIHWDSFLKLARHHRIYPVIYPKIKNVGQENIPEFVIQTLKNDYKKNIFQMMYLSAEMESINELFNQSDVRLLFLKGPTLAVDLYGDISLRTSSDLDVLVPIHDLEKVDKLLLEKGYEKDDYILSVLNDWKWRHHHLTYFDQSKGIKLEIHWRLNPGPGIEPRFEDLWARKRICEKFDSPLFVLGREDLFLFLVSHGARHGWSRLRWLMDIHQILLKELDWKMLKNLLEKYHCTHLAGQALTLASSLLNTPINTKLQHIIRGNRPAKLAQITMFYLERLVNLHTEPLPTDIANYHSRYLYSIKSITQKIFYFLNFLYPYHSDSMIMPLPKGLHFLYFPLRPFLWIWRKSKRQALS</sequence>
<proteinExistence type="predicted"/>
<dbReference type="GO" id="GO:0016740">
    <property type="term" value="F:transferase activity"/>
    <property type="evidence" value="ECO:0007669"/>
    <property type="project" value="UniProtKB-KW"/>
</dbReference>
<dbReference type="EMBL" id="QQAY01000002">
    <property type="protein sequence ID" value="RDI45699.1"/>
    <property type="molecule type" value="Genomic_DNA"/>
</dbReference>
<dbReference type="Proteomes" id="UP000255326">
    <property type="component" value="Unassembled WGS sequence"/>
</dbReference>
<dbReference type="InterPro" id="IPR039498">
    <property type="entry name" value="NTP_transf_5"/>
</dbReference>
<keyword evidence="1" id="KW-0808">Transferase</keyword>
<protein>
    <submittedName>
        <fullName evidence="1">Putative nucleotidyltransferase-like protein</fullName>
    </submittedName>
</protein>
<accession>A0A370GQL4</accession>
<reference evidence="1 2" key="1">
    <citation type="submission" date="2018-07" db="EMBL/GenBank/DDBJ databases">
        <title>Genomic Encyclopedia of Type Strains, Phase IV (KMG-IV): sequencing the most valuable type-strain genomes for metagenomic binning, comparative biology and taxonomic classification.</title>
        <authorList>
            <person name="Goeker M."/>
        </authorList>
    </citation>
    <scope>NUCLEOTIDE SEQUENCE [LARGE SCALE GENOMIC DNA]</scope>
    <source>
        <strain evidence="1 2">DSM 25281</strain>
    </source>
</reference>
<dbReference type="InterPro" id="IPR043519">
    <property type="entry name" value="NT_sf"/>
</dbReference>
<comment type="caution">
    <text evidence="1">The sequence shown here is derived from an EMBL/GenBank/DDBJ whole genome shotgun (WGS) entry which is preliminary data.</text>
</comment>
<dbReference type="AlphaFoldDB" id="A0A370GQL4"/>
<dbReference type="SUPFAM" id="SSF81301">
    <property type="entry name" value="Nucleotidyltransferase"/>
    <property type="match status" value="1"/>
</dbReference>
<organism evidence="1 2">
    <name type="scientific">Falsibacillus pallidus</name>
    <dbReference type="NCBI Taxonomy" id="493781"/>
    <lineage>
        <taxon>Bacteria</taxon>
        <taxon>Bacillati</taxon>
        <taxon>Bacillota</taxon>
        <taxon>Bacilli</taxon>
        <taxon>Bacillales</taxon>
        <taxon>Bacillaceae</taxon>
        <taxon>Falsibacillus</taxon>
    </lineage>
</organism>
<dbReference type="Gene3D" id="3.30.460.40">
    <property type="match status" value="1"/>
</dbReference>
<keyword evidence="2" id="KW-1185">Reference proteome</keyword>
<evidence type="ECO:0000313" key="1">
    <source>
        <dbReference type="EMBL" id="RDI45699.1"/>
    </source>
</evidence>
<dbReference type="Pfam" id="PF14907">
    <property type="entry name" value="NTP_transf_5"/>
    <property type="match status" value="1"/>
</dbReference>
<dbReference type="RefSeq" id="WP_114744522.1">
    <property type="nucleotide sequence ID" value="NZ_QQAY01000002.1"/>
</dbReference>
<gene>
    <name evidence="1" type="ORF">DFR59_102331</name>
</gene>